<keyword evidence="3" id="KW-0597">Phosphoprotein</keyword>
<feature type="domain" description="Histidine kinase" evidence="4">
    <location>
        <begin position="188"/>
        <end position="402"/>
    </location>
</feature>
<comment type="catalytic activity">
    <reaction evidence="1">
        <text>ATP + protein L-histidine = ADP + protein N-phospho-L-histidine.</text>
        <dbReference type="EC" id="2.7.13.3"/>
    </reaction>
</comment>
<dbReference type="Gene3D" id="3.30.450.40">
    <property type="match status" value="1"/>
</dbReference>
<evidence type="ECO:0000313" key="6">
    <source>
        <dbReference type="Proteomes" id="UP000486602"/>
    </source>
</evidence>
<evidence type="ECO:0000313" key="5">
    <source>
        <dbReference type="EMBL" id="NEN22104.1"/>
    </source>
</evidence>
<dbReference type="SMART" id="SM00387">
    <property type="entry name" value="HATPase_c"/>
    <property type="match status" value="1"/>
</dbReference>
<dbReference type="InterPro" id="IPR003661">
    <property type="entry name" value="HisK_dim/P_dom"/>
</dbReference>
<dbReference type="InterPro" id="IPR036097">
    <property type="entry name" value="HisK_dim/P_sf"/>
</dbReference>
<name>A0A7K3WKT1_9FLAO</name>
<evidence type="ECO:0000256" key="1">
    <source>
        <dbReference type="ARBA" id="ARBA00000085"/>
    </source>
</evidence>
<protein>
    <recommendedName>
        <fullName evidence="2">histidine kinase</fullName>
        <ecNumber evidence="2">2.7.13.3</ecNumber>
    </recommendedName>
</protein>
<organism evidence="5 6">
    <name type="scientific">Cryomorpha ignava</name>
    <dbReference type="NCBI Taxonomy" id="101383"/>
    <lineage>
        <taxon>Bacteria</taxon>
        <taxon>Pseudomonadati</taxon>
        <taxon>Bacteroidota</taxon>
        <taxon>Flavobacteriia</taxon>
        <taxon>Flavobacteriales</taxon>
        <taxon>Cryomorphaceae</taxon>
        <taxon>Cryomorpha</taxon>
    </lineage>
</organism>
<dbReference type="SMART" id="SM00065">
    <property type="entry name" value="GAF"/>
    <property type="match status" value="1"/>
</dbReference>
<dbReference type="InterPro" id="IPR004358">
    <property type="entry name" value="Sig_transdc_His_kin-like_C"/>
</dbReference>
<dbReference type="SUPFAM" id="SSF47384">
    <property type="entry name" value="Homodimeric domain of signal transducing histidine kinase"/>
    <property type="match status" value="1"/>
</dbReference>
<dbReference type="PRINTS" id="PR00344">
    <property type="entry name" value="BCTRLSENSOR"/>
</dbReference>
<dbReference type="Gene3D" id="1.10.287.130">
    <property type="match status" value="1"/>
</dbReference>
<dbReference type="Pfam" id="PF01590">
    <property type="entry name" value="GAF"/>
    <property type="match status" value="1"/>
</dbReference>
<gene>
    <name evidence="5" type="ORF">G3O08_01120</name>
</gene>
<reference evidence="5 6" key="1">
    <citation type="submission" date="2020-02" db="EMBL/GenBank/DDBJ databases">
        <title>Out from the shadows clarifying the taxonomy of the family Cryomorphaceae and related taxa by utilizing the GTDB taxonomic framework.</title>
        <authorList>
            <person name="Bowman J.P."/>
        </authorList>
    </citation>
    <scope>NUCLEOTIDE SEQUENCE [LARGE SCALE GENOMIC DNA]</scope>
    <source>
        <strain evidence="5 6">QSSC 1-22</strain>
    </source>
</reference>
<keyword evidence="6" id="KW-1185">Reference proteome</keyword>
<dbReference type="EMBL" id="JAAGVY010000001">
    <property type="protein sequence ID" value="NEN22104.1"/>
    <property type="molecule type" value="Genomic_DNA"/>
</dbReference>
<dbReference type="Pfam" id="PF00512">
    <property type="entry name" value="HisKA"/>
    <property type="match status" value="1"/>
</dbReference>
<dbReference type="Pfam" id="PF02518">
    <property type="entry name" value="HATPase_c"/>
    <property type="match status" value="1"/>
</dbReference>
<dbReference type="Gene3D" id="3.30.565.10">
    <property type="entry name" value="Histidine kinase-like ATPase, C-terminal domain"/>
    <property type="match status" value="1"/>
</dbReference>
<keyword evidence="5" id="KW-0808">Transferase</keyword>
<dbReference type="Proteomes" id="UP000486602">
    <property type="component" value="Unassembled WGS sequence"/>
</dbReference>
<keyword evidence="5" id="KW-0418">Kinase</keyword>
<dbReference type="SMART" id="SM00388">
    <property type="entry name" value="HisKA"/>
    <property type="match status" value="1"/>
</dbReference>
<dbReference type="InterPro" id="IPR029016">
    <property type="entry name" value="GAF-like_dom_sf"/>
</dbReference>
<dbReference type="EC" id="2.7.13.3" evidence="2"/>
<dbReference type="InterPro" id="IPR005467">
    <property type="entry name" value="His_kinase_dom"/>
</dbReference>
<dbReference type="PROSITE" id="PS50109">
    <property type="entry name" value="HIS_KIN"/>
    <property type="match status" value="1"/>
</dbReference>
<sequence length="403" mass="45013">MISPSTPLNEEARLKELSLLEILDTIPEEEYDQITELASQICEVPVSLVSLIDTDRQWFKSALGIDAKETPRDYAFCAHAINTPNEIFEIPDARADPRFRDNPLVTSGPNIVFYTGVPLVTSHGNALGTLCVIDTKPKKLTTFQKKALTTLSNQVIKSLELRKRNLDIKIQNDELKEKNAILRDLAHVVSHDLKSPLNNIIGLSNILSDPDKPSIEMVTKFSMLIKQTANDLKILIDDVMKYSTSEDVLKYKQESVSLNKIVDECKSHYNHLQDIEFDIDLNYHTVTGNPVAWKQIIFNLVSNAVKYNDKPLTSISISSTLSDDNFIHFTVKDNGIGIPEHLHTEVFKPFRTLDSKTRNGENSSGLGLATVNKLVKSLKGTIEIQANKPHGAVFSIIVPVSLN</sequence>
<evidence type="ECO:0000256" key="2">
    <source>
        <dbReference type="ARBA" id="ARBA00012438"/>
    </source>
</evidence>
<dbReference type="AlphaFoldDB" id="A0A7K3WKT1"/>
<accession>A0A7K3WKT1</accession>
<dbReference type="InterPro" id="IPR003018">
    <property type="entry name" value="GAF"/>
</dbReference>
<dbReference type="SUPFAM" id="SSF55781">
    <property type="entry name" value="GAF domain-like"/>
    <property type="match status" value="1"/>
</dbReference>
<dbReference type="CDD" id="cd00082">
    <property type="entry name" value="HisKA"/>
    <property type="match status" value="1"/>
</dbReference>
<dbReference type="RefSeq" id="WP_163282818.1">
    <property type="nucleotide sequence ID" value="NZ_JAAGVY010000001.1"/>
</dbReference>
<comment type="caution">
    <text evidence="5">The sequence shown here is derived from an EMBL/GenBank/DDBJ whole genome shotgun (WGS) entry which is preliminary data.</text>
</comment>
<dbReference type="PANTHER" id="PTHR43102:SF2">
    <property type="entry name" value="GAF DOMAIN-CONTAINING PROTEIN"/>
    <property type="match status" value="1"/>
</dbReference>
<proteinExistence type="predicted"/>
<dbReference type="PANTHER" id="PTHR43102">
    <property type="entry name" value="SLR1143 PROTEIN"/>
    <property type="match status" value="1"/>
</dbReference>
<evidence type="ECO:0000259" key="4">
    <source>
        <dbReference type="PROSITE" id="PS50109"/>
    </source>
</evidence>
<dbReference type="InterPro" id="IPR003594">
    <property type="entry name" value="HATPase_dom"/>
</dbReference>
<dbReference type="InterPro" id="IPR036890">
    <property type="entry name" value="HATPase_C_sf"/>
</dbReference>
<dbReference type="GO" id="GO:0000155">
    <property type="term" value="F:phosphorelay sensor kinase activity"/>
    <property type="evidence" value="ECO:0007669"/>
    <property type="project" value="InterPro"/>
</dbReference>
<dbReference type="SUPFAM" id="SSF55874">
    <property type="entry name" value="ATPase domain of HSP90 chaperone/DNA topoisomerase II/histidine kinase"/>
    <property type="match status" value="1"/>
</dbReference>
<evidence type="ECO:0000256" key="3">
    <source>
        <dbReference type="ARBA" id="ARBA00022553"/>
    </source>
</evidence>